<organism evidence="1 2">
    <name type="scientific">Adineta steineri</name>
    <dbReference type="NCBI Taxonomy" id="433720"/>
    <lineage>
        <taxon>Eukaryota</taxon>
        <taxon>Metazoa</taxon>
        <taxon>Spiralia</taxon>
        <taxon>Gnathifera</taxon>
        <taxon>Rotifera</taxon>
        <taxon>Eurotatoria</taxon>
        <taxon>Bdelloidea</taxon>
        <taxon>Adinetida</taxon>
        <taxon>Adinetidae</taxon>
        <taxon>Adineta</taxon>
    </lineage>
</organism>
<proteinExistence type="predicted"/>
<gene>
    <name evidence="1" type="ORF">OKA104_LOCUS37967</name>
</gene>
<reference evidence="1" key="1">
    <citation type="submission" date="2021-02" db="EMBL/GenBank/DDBJ databases">
        <authorList>
            <person name="Nowell W R."/>
        </authorList>
    </citation>
    <scope>NUCLEOTIDE SEQUENCE</scope>
</reference>
<comment type="caution">
    <text evidence="1">The sequence shown here is derived from an EMBL/GenBank/DDBJ whole genome shotgun (WGS) entry which is preliminary data.</text>
</comment>
<name>A0A819XRB9_9BILA</name>
<accession>A0A819XRB9</accession>
<protein>
    <submittedName>
        <fullName evidence="1">Uncharacterized protein</fullName>
    </submittedName>
</protein>
<dbReference type="EMBL" id="CAJOAY010006602">
    <property type="protein sequence ID" value="CAF4145563.1"/>
    <property type="molecule type" value="Genomic_DNA"/>
</dbReference>
<sequence>MTNIFTSDEQYLTLLTTAQSLAYSQHEYRPRTTLLSIATQKQLLTREQYERRRMNAYVHSFDLLTSDAIEKHENYPSYMLTMYKNLYVQLTTIVAVLPDQSSALVRQFIESLFITHAECQLNRNGRLINQYFHQDYSVRGQWYRGLTDRRRPSP</sequence>
<dbReference type="Proteomes" id="UP000663881">
    <property type="component" value="Unassembled WGS sequence"/>
</dbReference>
<evidence type="ECO:0000313" key="1">
    <source>
        <dbReference type="EMBL" id="CAF4145563.1"/>
    </source>
</evidence>
<dbReference type="AlphaFoldDB" id="A0A819XRB9"/>
<evidence type="ECO:0000313" key="2">
    <source>
        <dbReference type="Proteomes" id="UP000663881"/>
    </source>
</evidence>